<evidence type="ECO:0000313" key="2">
    <source>
        <dbReference type="Proteomes" id="UP000740883"/>
    </source>
</evidence>
<dbReference type="EMBL" id="SBJO01000175">
    <property type="protein sequence ID" value="KAF9762411.1"/>
    <property type="molecule type" value="Genomic_DNA"/>
</dbReference>
<organism evidence="1 2">
    <name type="scientific">Nosema granulosis</name>
    <dbReference type="NCBI Taxonomy" id="83296"/>
    <lineage>
        <taxon>Eukaryota</taxon>
        <taxon>Fungi</taxon>
        <taxon>Fungi incertae sedis</taxon>
        <taxon>Microsporidia</taxon>
        <taxon>Nosematidae</taxon>
        <taxon>Nosema</taxon>
    </lineage>
</organism>
<keyword evidence="2" id="KW-1185">Reference proteome</keyword>
<dbReference type="OrthoDB" id="2194416at2759"/>
<name>A0A9P6GXF4_9MICR</name>
<sequence>MRIDRLCKTSLNGANLFRAIDEHAISVFNCHIGLIKLEPEEFEKLDQEIKQVLIKHQIYLQPGCNEMLYHPRIELGRGLHSVEFKSESMLLQLYMSLNEAKHSSLRRAAILKNEMESKSHLSQIEAFLLTKYKIEGKMTLVNLKEAQKVRLYSDIKGKTYYSKLFRAQEHEIANVKASSTWLQKWNNQARSEGIFCYLQDRNIFLGQEGQCPHCRKHRKTVDHLSTKCDRILGHDYMRRHNEVVRCLHLLMAKKYGFTRNTKVRTHSVQEVTTNYNGGIRVDTRVATDVKVTHNKPDILIVDKKRKEII</sequence>
<evidence type="ECO:0008006" key="3">
    <source>
        <dbReference type="Google" id="ProtNLM"/>
    </source>
</evidence>
<comment type="caution">
    <text evidence="1">The sequence shown here is derived from an EMBL/GenBank/DDBJ whole genome shotgun (WGS) entry which is preliminary data.</text>
</comment>
<gene>
    <name evidence="1" type="ORF">NGRA_2031</name>
</gene>
<protein>
    <recommendedName>
        <fullName evidence="3">Reverse transcriptase</fullName>
    </recommendedName>
</protein>
<dbReference type="PANTHER" id="PTHR35450">
    <property type="entry name" value="REVERSE TRANSCRIPTASE DOMAIN-CONTAINING PROTEIN"/>
    <property type="match status" value="1"/>
</dbReference>
<accession>A0A9P6GXF4</accession>
<dbReference type="Proteomes" id="UP000740883">
    <property type="component" value="Unassembled WGS sequence"/>
</dbReference>
<reference evidence="1 2" key="1">
    <citation type="journal article" date="2020" name="Genome Biol. Evol.">
        <title>Comparative genomics of strictly vertically transmitted, feminizing microsporidia endosymbionts of amphipod crustaceans.</title>
        <authorList>
            <person name="Cormier A."/>
            <person name="Chebbi M.A."/>
            <person name="Giraud I."/>
            <person name="Wattier R."/>
            <person name="Teixeira M."/>
            <person name="Gilbert C."/>
            <person name="Rigaud T."/>
            <person name="Cordaux R."/>
        </authorList>
    </citation>
    <scope>NUCLEOTIDE SEQUENCE [LARGE SCALE GENOMIC DNA]</scope>
    <source>
        <strain evidence="1 2">Ou3-Ou53</strain>
    </source>
</reference>
<dbReference type="PANTHER" id="PTHR35450:SF2">
    <property type="entry name" value="REVERSE TRANSCRIPTASE DOMAIN-CONTAINING PROTEIN"/>
    <property type="match status" value="1"/>
</dbReference>
<evidence type="ECO:0000313" key="1">
    <source>
        <dbReference type="EMBL" id="KAF9762411.1"/>
    </source>
</evidence>
<dbReference type="AlphaFoldDB" id="A0A9P6GXF4"/>
<proteinExistence type="predicted"/>